<sequence length="590" mass="66315">MNESRPAKRHAENQPEVLPLKKRGRPAHTQVADGQTETSLQLARNTLRNCISTKPEDIDGIVGPLICRPGLDWTLEDECAITAGWEAEKEQYVNLDNYVSSELLFLWKICIRVFTLSPIQLISLESYLRYQTLGPSIKVKPEMYSKAFCDILSSLIVHPCWRNSSKNLVIAMQYAVICRLDDRRPWPLDPSRCPALTILEEDMKNLGDVEAQQPIHTMHASARRLALENQETPFYMSDFLNHLGKIASPATVTLVEPPCLEYMGFHVLPITVMDLRNIVQAVNTMPFQNEAWRCSVKDAFNSFKSEKKGNNMPFKNQLPEFYERAIKHKLRVIRKLHKAHGMDACQDDTNNPDADDLGPVSDSSELMSEMDTQTDADIGSHTSDNNESNHTTTPNLRQSSPDPVGQRDQRMLGIPRGNLTIDNSQGPLHEAIDIGDDPSPQSVPSATTAPQVPAATNLSIQDTRDTKYPGEQLKTAFRSIESIVTSEARSRRQLERRVASLTAENQILRNEMASVRRHQRISDERLDALEVGQTHAGQNGRPLTRRQTSVYYGPGTEDSSGNPRSEHNEYIMEISDLDIYVPSSPSTSDF</sequence>
<feature type="region of interest" description="Disordered" evidence="2">
    <location>
        <begin position="533"/>
        <end position="571"/>
    </location>
</feature>
<dbReference type="EMBL" id="JABEXW010000166">
    <property type="protein sequence ID" value="KAF4969279.1"/>
    <property type="molecule type" value="Genomic_DNA"/>
</dbReference>
<reference evidence="3" key="1">
    <citation type="journal article" date="2020" name="BMC Genomics">
        <title>Correction to: Identification and distribution of gene clusters required for synthesis of sphingolipid metabolism inhibitors in diverse species of the filamentous fungus Fusarium.</title>
        <authorList>
            <person name="Kim H.S."/>
            <person name="Lohmar J.M."/>
            <person name="Busman M."/>
            <person name="Brown D.W."/>
            <person name="Naumann T.A."/>
            <person name="Divon H.H."/>
            <person name="Lysoe E."/>
            <person name="Uhlig S."/>
            <person name="Proctor R.H."/>
        </authorList>
    </citation>
    <scope>NUCLEOTIDE SEQUENCE</scope>
    <source>
        <strain evidence="3">NRRL 20472</strain>
    </source>
</reference>
<dbReference type="Proteomes" id="UP000622797">
    <property type="component" value="Unassembled WGS sequence"/>
</dbReference>
<feature type="region of interest" description="Disordered" evidence="2">
    <location>
        <begin position="1"/>
        <end position="36"/>
    </location>
</feature>
<protein>
    <submittedName>
        <fullName evidence="3">Uncharacterized protein</fullName>
    </submittedName>
</protein>
<dbReference type="OrthoDB" id="4754366at2759"/>
<reference evidence="3" key="2">
    <citation type="submission" date="2020-05" db="EMBL/GenBank/DDBJ databases">
        <authorList>
            <person name="Kim H.-S."/>
            <person name="Proctor R.H."/>
            <person name="Brown D.W."/>
        </authorList>
    </citation>
    <scope>NUCLEOTIDE SEQUENCE</scope>
    <source>
        <strain evidence="3">NRRL 20472</strain>
    </source>
</reference>
<evidence type="ECO:0000256" key="2">
    <source>
        <dbReference type="SAM" id="MobiDB-lite"/>
    </source>
</evidence>
<accession>A0A8H4U4C5</accession>
<keyword evidence="4" id="KW-1185">Reference proteome</keyword>
<proteinExistence type="predicted"/>
<feature type="coiled-coil region" evidence="1">
    <location>
        <begin position="491"/>
        <end position="518"/>
    </location>
</feature>
<organism evidence="3 4">
    <name type="scientific">Fusarium sarcochroum</name>
    <dbReference type="NCBI Taxonomy" id="1208366"/>
    <lineage>
        <taxon>Eukaryota</taxon>
        <taxon>Fungi</taxon>
        <taxon>Dikarya</taxon>
        <taxon>Ascomycota</taxon>
        <taxon>Pezizomycotina</taxon>
        <taxon>Sordariomycetes</taxon>
        <taxon>Hypocreomycetidae</taxon>
        <taxon>Hypocreales</taxon>
        <taxon>Nectriaceae</taxon>
        <taxon>Fusarium</taxon>
        <taxon>Fusarium lateritium species complex</taxon>
    </lineage>
</organism>
<evidence type="ECO:0000313" key="4">
    <source>
        <dbReference type="Proteomes" id="UP000622797"/>
    </source>
</evidence>
<feature type="compositionally biased region" description="Polar residues" evidence="2">
    <location>
        <begin position="439"/>
        <end position="461"/>
    </location>
</feature>
<name>A0A8H4U4C5_9HYPO</name>
<comment type="caution">
    <text evidence="3">The sequence shown here is derived from an EMBL/GenBank/DDBJ whole genome shotgun (WGS) entry which is preliminary data.</text>
</comment>
<evidence type="ECO:0000256" key="1">
    <source>
        <dbReference type="SAM" id="Coils"/>
    </source>
</evidence>
<evidence type="ECO:0000313" key="3">
    <source>
        <dbReference type="EMBL" id="KAF4969279.1"/>
    </source>
</evidence>
<feature type="region of interest" description="Disordered" evidence="2">
    <location>
        <begin position="343"/>
        <end position="462"/>
    </location>
</feature>
<gene>
    <name evidence="3" type="ORF">FSARC_3434</name>
</gene>
<feature type="compositionally biased region" description="Polar residues" evidence="2">
    <location>
        <begin position="361"/>
        <end position="401"/>
    </location>
</feature>
<feature type="compositionally biased region" description="Basic and acidic residues" evidence="2">
    <location>
        <begin position="1"/>
        <end position="13"/>
    </location>
</feature>
<dbReference type="AlphaFoldDB" id="A0A8H4U4C5"/>
<keyword evidence="1" id="KW-0175">Coiled coil</keyword>